<dbReference type="SMART" id="SM00496">
    <property type="entry name" value="IENR2"/>
    <property type="match status" value="3"/>
</dbReference>
<feature type="compositionally biased region" description="Low complexity" evidence="5">
    <location>
        <begin position="1806"/>
        <end position="1833"/>
    </location>
</feature>
<feature type="compositionally biased region" description="Low complexity" evidence="5">
    <location>
        <begin position="1759"/>
        <end position="1771"/>
    </location>
</feature>
<dbReference type="CDD" id="cd18793">
    <property type="entry name" value="SF2_C_SNF"/>
    <property type="match status" value="1"/>
</dbReference>
<feature type="region of interest" description="Disordered" evidence="5">
    <location>
        <begin position="3007"/>
        <end position="3082"/>
    </location>
</feature>
<dbReference type="InterPro" id="IPR036291">
    <property type="entry name" value="NAD(P)-bd_dom_sf"/>
</dbReference>
<evidence type="ECO:0000256" key="4">
    <source>
        <dbReference type="SAM" id="Coils"/>
    </source>
</evidence>
<dbReference type="Gene3D" id="3.40.50.720">
    <property type="entry name" value="NAD(P)-binding Rossmann-like Domain"/>
    <property type="match status" value="2"/>
</dbReference>
<dbReference type="InterPro" id="IPR038718">
    <property type="entry name" value="SNF2-like_sf"/>
</dbReference>
<dbReference type="InterPro" id="IPR002347">
    <property type="entry name" value="SDR_fam"/>
</dbReference>
<dbReference type="Pfam" id="PF00176">
    <property type="entry name" value="SNF2-rel_dom"/>
    <property type="match status" value="1"/>
</dbReference>
<feature type="compositionally biased region" description="Low complexity" evidence="5">
    <location>
        <begin position="1916"/>
        <end position="1959"/>
    </location>
</feature>
<keyword evidence="4" id="KW-0175">Coiled coil</keyword>
<feature type="region of interest" description="Disordered" evidence="5">
    <location>
        <begin position="1707"/>
        <end position="1736"/>
    </location>
</feature>
<sequence length="3230" mass="350323">MSDSTRKLLSRRIKQKWKDPDYRRAVTEGLKGVEVWNAGRPADAETRHKMSEAKLGKRLSLATRKRMSVAAAGRPAGPEVAAAVAAAQRGRPKSPEHRAKLAESARKNHAAVRVLHAVEAVYSAASSLPGGGSARSVRAAARSSGAAGAAGSSAPGGSGGTAPHARSAGGLAGGSGSGSPAGGGAASSSGSANLGAVRAAAYSMGLTGLSDSRNGKRLTRAQILNTFKAELREYRALQEELSTWTAAFCEKHNRKPNLIDVQRTGIPWLMDRFKQYVVLRDRLFSDTSVLRGKLQEAIPDPDSLRGSNGAGPSAPNAAGSLGPTNANGPGVGARNAAAARFAAVMEYKKARQEGQAGAGTTAAAATAAAAAAAATAGVEQPAAGSDLDAQLAAKMSGPQVPPRVKLAMQAAMEYRQKKAQETKAAADAAAAAARAGKIAARPLGSLAGKTQAIDMALLPTHAGTEAGPPAGGGGATHEGVRCAASFLPQPSLGPASPHQLDHGCLTLLSSSSIEGFVPLGSTSLGVSAGVSPAPHAGARTGIPEELRQLCQSINASLPLADILPLQPGQGYLVVRRRLPPAVPSPLNLFVAPTPAWSAADEQRYQAALQRLRLGAQQLGVRLQQQLVAQRVRALLATAQQAAADGADPLLLLCAAARLIERAQLWREQQQQQLAAAPQGLQHLFASPQQHTFLTVLLLLEAATGRPLEGLPQPLAAAASAETHDLIGLQGSIPRDTEGREVHAHGGQLLRVGPTFYWVGTSRKEQRALVSSDINLYASESLSGSWRFLGSIFNWAQMRGYPDRWPYGHLWNPPPPYRIERPKILYHPIDRRYVLFFHLDTPDFEVPAVGIAISPDIRGPYTWVHHVFPDNNPSYDMTVYQDRDDPSVAYLIRSCPVMRHAVSRLRPDWLDTEGRVCSSSGLGAEGPAVFRWQGTHYLFASHLTGWEPNVPIMHESTAGGMCSTFWKLLPQPTDGPGADATFNSQSTYIFEHTFEDGTPLLLWMGDRWNSQGPGGVGNASYVWLPLLPRIGAPGFELVWTENWSLRAFKGATYDATTQQPQQPQHVQQLQQPQQAQQPQQDEQQLVALTARALLASFGVSPDAATPPPPPAAQPLPPPSFPPAGVTPGGLPPMPRTLSELASGLEGLIAQYGSGSSTGTVLGGGGGGGAAAVAPALAPTAEAAPAAQWQPFASVPGLQKQPSDLQLLLQVLAASQQGAPVAAPPQEPAAAAQPPAALLTPQPQLRAAAPPQPPAGLTAKAPLRGTPLEQPQQRAVVEPAVAAAAAASAAQGPLVALQLHLEALDREVAQGMASLQQLQNDVGQHHANHQRQIQLLHTWGSKVNTCTQQMQQGWKELVAAMQHAVGDLHKRVEQQGVLLSMLIAQQEQAQQAQQEQQEQQEQQGADALARAADALTQQRVQQMTARLEEERRHRQRLEGELAELRQQLAAMLKGQAVLVVGASRGIGAAIAERCAREGADLMLAARSEDKLREVSERCRSAGDPDEWESMLTINTLAPMRLTRAFGPAMAKRGRGTIVTVGSLAGTFAAAGSAPYASSKWGVRGWVLSTYEVIEPGFVATDMVVHNERLLPDKMIKPEDVAEAALLPLHMGPSAAPVELKLNEKEALEWIRMDVLGGKGSLVAVFDKLVAKLQHDGQGLDGNFWWITDEVQLKGLGCSISAAHRIARAVAAVKAAAVATQELAPTTQQLAAAGQQQQEEQPQEQQQLQANGGRRVQRELARRPPATQLEPSLLANGHQETQEAAGEQQEQQQDGQEEQEEEEGQQGSEERPPQVQQVRIKPDPEQLEAEAAAWQAQLAQQTQQAQQQSQQQGSQRRSQRRHSARQLAAEGGSAMETDGTAEEGEEGSQEQQDGQDEDFEEEHEEEEADEEEEEEEEEHVLAGSRRRRSVRVKKEEPQELPTGAAAAATQQAQQTQQQSQRQRTPQPEQAGPSGAGAAAAAAGGSGRMLTRRQRQQQEDAVLAATRRQARAATMAERQRREEQDEARRMEEEESEDEQALQEGQAAASDDEEDENPLVHEDLGPEAPQAQYRHDWQRRCRWGLQEIFGSMSVDELRELIEAEEEGGWPDLVLKCLQQKKKVDGVTVWADHTKSKPIANKLTNFLLTGTLDGKREEGGAGGMRRQDIGDLLKRRCDEGVRMYVQHVLRKRYQNLPCSSDPHKLMWKLWRFPDGPAEGEPEIILGSRVLRCEQIRGIEPGEDNTVPFRMITSAIQHGGIVLQDQDENLTLWIQHLTDLTGHPKFKVLARVYREPGNLALKFTLYQLFTADSLSASLVSGTWKKQNPDGMGGEPEESIVAVDVAFLMSCLDEVQGTPFAQQMDELLIAFEDTTNEVAAKGVETELALESPISFKQFDKCMTCVEDLDRPEPADFKQECDDAFLLTLRPYQRRSLAHMLHEERAAGGSARHLWVQYNLPQNPEIYCYVSPILHQIRCSTSKIEMEQWIGTKGGAGWIALQMGMGKTACAVGAIQMNPPPEGWRANRAYQSLRLRDHLSSIENNMPHGGTLIVMPPTLIDQWEDEIRKTTQVELSILKWTENTKGAPRTLDCKEIAQYDIVLSTFPLATQLHTLSHIRWWRIIADEPQLQAGGFLADKEHRWFANHKWLLTGTPINATVESISPSMQFLGMGQFDMLFHHYPPVITHVLKRYMVRYTKRGSVDGEPNLILLPLTERVIECTLSDDDATYYHQLKTEQRLAYRNILEKLHINPDLLGDGDPAYDNYKRPKLNSKMIKLRGMVTTLRKAAASALKQDTGVELYDEEKDKYIKEKWWYKSKAEAVIEILENRDEDEKVIVFSEYPDCLRQIKKLLPDIGLQSRDLIGGGSAAARGKAIRAFQTDPPTRVFLITHRAGGAGVTLTAGTHIILCEPTLNPSFARQAIGRSHRMGQEHPVTVTRLLMKSTIEEKIAAFAARWETEGDEDEEMAAALDEEDGEAMRLASTALEANAAANDETSKLTIEDLRDMINNVDDDDLGVRSNSELFSAAVSSCVHPCSPDTRLMVGTRGKRGREAAELPAAEAEAGTSKRRRSAAAAAAKPKQPAAAKAPKAKPAKKKAAGQSSGAGAAASRSVTINRAPVLTLWVAVVAQRQGYSWREGLTFGRWVSGVLAQSKGRSLGLYEERKKSEAEQRERERRDGQLGVQRMDCFGMHIPAAPVGGEHHAVSSGQPVDPDSVQSYLQRSFGAQLEAAKGWGAESQLHLDTISGLAHSWQEEEAEE</sequence>
<feature type="region of interest" description="Disordered" evidence="5">
    <location>
        <begin position="87"/>
        <end position="107"/>
    </location>
</feature>
<dbReference type="GO" id="GO:0006281">
    <property type="term" value="P:DNA repair"/>
    <property type="evidence" value="ECO:0007669"/>
    <property type="project" value="TreeGrafter"/>
</dbReference>
<feature type="region of interest" description="Disordered" evidence="5">
    <location>
        <begin position="146"/>
        <end position="190"/>
    </location>
</feature>
<dbReference type="CDD" id="cd05233">
    <property type="entry name" value="SDR_c"/>
    <property type="match status" value="1"/>
</dbReference>
<dbReference type="GO" id="GO:0016787">
    <property type="term" value="F:hydrolase activity"/>
    <property type="evidence" value="ECO:0007669"/>
    <property type="project" value="UniProtKB-KW"/>
</dbReference>
<dbReference type="GO" id="GO:0005524">
    <property type="term" value="F:ATP binding"/>
    <property type="evidence" value="ECO:0007669"/>
    <property type="project" value="UniProtKB-KW"/>
</dbReference>
<feature type="compositionally biased region" description="Low complexity" evidence="5">
    <location>
        <begin position="3027"/>
        <end position="3036"/>
    </location>
</feature>
<keyword evidence="2 7" id="KW-0378">Hydrolase</keyword>
<dbReference type="Proteomes" id="UP000239899">
    <property type="component" value="Unassembled WGS sequence"/>
</dbReference>
<gene>
    <name evidence="7" type="ORF">C2E21_4635</name>
</gene>
<feature type="domain" description="Helicase C-terminal" evidence="6">
    <location>
        <begin position="2790"/>
        <end position="2946"/>
    </location>
</feature>
<name>A0A2P6TQX4_CHLSO</name>
<dbReference type="GO" id="GO:0003677">
    <property type="term" value="F:DNA binding"/>
    <property type="evidence" value="ECO:0007669"/>
    <property type="project" value="InterPro"/>
</dbReference>
<dbReference type="SUPFAM" id="SSF75005">
    <property type="entry name" value="Arabinanase/levansucrase/invertase"/>
    <property type="match status" value="1"/>
</dbReference>
<dbReference type="InterPro" id="IPR001650">
    <property type="entry name" value="Helicase_C-like"/>
</dbReference>
<feature type="compositionally biased region" description="Low complexity" evidence="5">
    <location>
        <begin position="1057"/>
        <end position="1081"/>
    </location>
</feature>
<dbReference type="InterPro" id="IPR003611">
    <property type="entry name" value="NUMOD3"/>
</dbReference>
<dbReference type="SUPFAM" id="SSF52540">
    <property type="entry name" value="P-loop containing nucleoside triphosphate hydrolases"/>
    <property type="match status" value="2"/>
</dbReference>
<evidence type="ECO:0000256" key="3">
    <source>
        <dbReference type="ARBA" id="ARBA00022840"/>
    </source>
</evidence>
<feature type="region of interest" description="Disordered" evidence="5">
    <location>
        <begin position="298"/>
        <end position="329"/>
    </location>
</feature>
<feature type="compositionally biased region" description="Acidic residues" evidence="5">
    <location>
        <begin position="1856"/>
        <end position="1895"/>
    </location>
</feature>
<evidence type="ECO:0000256" key="5">
    <source>
        <dbReference type="SAM" id="MobiDB-lite"/>
    </source>
</evidence>
<feature type="compositionally biased region" description="Basic residues" evidence="5">
    <location>
        <begin position="3060"/>
        <end position="3069"/>
    </location>
</feature>
<dbReference type="GO" id="GO:0008094">
    <property type="term" value="F:ATP-dependent activity, acting on DNA"/>
    <property type="evidence" value="ECO:0007669"/>
    <property type="project" value="TreeGrafter"/>
</dbReference>
<organism evidence="7 8">
    <name type="scientific">Chlorella sorokiniana</name>
    <name type="common">Freshwater green alga</name>
    <dbReference type="NCBI Taxonomy" id="3076"/>
    <lineage>
        <taxon>Eukaryota</taxon>
        <taxon>Viridiplantae</taxon>
        <taxon>Chlorophyta</taxon>
        <taxon>core chlorophytes</taxon>
        <taxon>Trebouxiophyceae</taxon>
        <taxon>Chlorellales</taxon>
        <taxon>Chlorellaceae</taxon>
        <taxon>Chlorella clade</taxon>
        <taxon>Chlorella</taxon>
    </lineage>
</organism>
<protein>
    <submittedName>
        <fullName evidence="7">Glycosyl hydrolase family 43</fullName>
    </submittedName>
</protein>
<accession>A0A2P6TQX4</accession>
<dbReference type="InterPro" id="IPR027417">
    <property type="entry name" value="P-loop_NTPase"/>
</dbReference>
<feature type="compositionally biased region" description="Pro residues" evidence="5">
    <location>
        <begin position="1103"/>
        <end position="1120"/>
    </location>
</feature>
<dbReference type="Gene3D" id="3.40.50.10810">
    <property type="entry name" value="Tandem AAA-ATPase domain"/>
    <property type="match status" value="1"/>
</dbReference>
<dbReference type="EMBL" id="LHPG02000008">
    <property type="protein sequence ID" value="PRW56464.1"/>
    <property type="molecule type" value="Genomic_DNA"/>
</dbReference>
<dbReference type="Pfam" id="PF00106">
    <property type="entry name" value="adh_short"/>
    <property type="match status" value="2"/>
</dbReference>
<feature type="region of interest" description="Disordered" evidence="5">
    <location>
        <begin position="1098"/>
        <end position="1135"/>
    </location>
</feature>
<feature type="compositionally biased region" description="Low complexity" evidence="5">
    <location>
        <begin position="1980"/>
        <end position="1992"/>
    </location>
</feature>
<reference evidence="7 8" key="1">
    <citation type="journal article" date="2018" name="Plant J.">
        <title>Genome sequences of Chlorella sorokiniana UTEX 1602 and Micractinium conductrix SAG 241.80: implications to maltose excretion by a green alga.</title>
        <authorList>
            <person name="Arriola M.B."/>
            <person name="Velmurugan N."/>
            <person name="Zhang Y."/>
            <person name="Plunkett M.H."/>
            <person name="Hondzo H."/>
            <person name="Barney B.M."/>
        </authorList>
    </citation>
    <scope>NUCLEOTIDE SEQUENCE [LARGE SCALE GENOMIC DNA]</scope>
    <source>
        <strain evidence="8">UTEX 1602</strain>
    </source>
</reference>
<feature type="compositionally biased region" description="Acidic residues" evidence="5">
    <location>
        <begin position="1772"/>
        <end position="1781"/>
    </location>
</feature>
<dbReference type="InterPro" id="IPR023296">
    <property type="entry name" value="Glyco_hydro_beta-prop_sf"/>
</dbReference>
<keyword evidence="8" id="KW-1185">Reference proteome</keyword>
<feature type="compositionally biased region" description="Low complexity" evidence="5">
    <location>
        <begin position="1707"/>
        <end position="1727"/>
    </location>
</feature>
<feature type="compositionally biased region" description="Low complexity" evidence="5">
    <location>
        <begin position="306"/>
        <end position="329"/>
    </location>
</feature>
<feature type="compositionally biased region" description="Basic and acidic residues" evidence="5">
    <location>
        <begin position="1993"/>
        <end position="2007"/>
    </location>
</feature>
<evidence type="ECO:0000259" key="6">
    <source>
        <dbReference type="PROSITE" id="PS51194"/>
    </source>
</evidence>
<dbReference type="GO" id="GO:0005634">
    <property type="term" value="C:nucleus"/>
    <property type="evidence" value="ECO:0007669"/>
    <property type="project" value="TreeGrafter"/>
</dbReference>
<evidence type="ECO:0000256" key="2">
    <source>
        <dbReference type="ARBA" id="ARBA00022801"/>
    </source>
</evidence>
<feature type="compositionally biased region" description="Low complexity" evidence="5">
    <location>
        <begin position="3070"/>
        <end position="3082"/>
    </location>
</feature>
<dbReference type="SMART" id="SM00490">
    <property type="entry name" value="HELICc"/>
    <property type="match status" value="1"/>
</dbReference>
<feature type="compositionally biased region" description="Low complexity" evidence="5">
    <location>
        <begin position="3044"/>
        <end position="3059"/>
    </location>
</feature>
<dbReference type="Gene3D" id="3.40.50.300">
    <property type="entry name" value="P-loop containing nucleotide triphosphate hydrolases"/>
    <property type="match status" value="1"/>
</dbReference>
<feature type="compositionally biased region" description="Gly residues" evidence="5">
    <location>
        <begin position="170"/>
        <end position="185"/>
    </location>
</feature>
<proteinExistence type="predicted"/>
<dbReference type="Pfam" id="PF00271">
    <property type="entry name" value="Helicase_C"/>
    <property type="match status" value="1"/>
</dbReference>
<evidence type="ECO:0000256" key="1">
    <source>
        <dbReference type="ARBA" id="ARBA00022741"/>
    </source>
</evidence>
<dbReference type="SUPFAM" id="SSF51735">
    <property type="entry name" value="NAD(P)-binding Rossmann-fold domains"/>
    <property type="match status" value="1"/>
</dbReference>
<dbReference type="InterPro" id="IPR050628">
    <property type="entry name" value="SNF2_RAD54_helicase_TF"/>
</dbReference>
<keyword evidence="3" id="KW-0067">ATP-binding</keyword>
<evidence type="ECO:0000313" key="8">
    <source>
        <dbReference type="Proteomes" id="UP000239899"/>
    </source>
</evidence>
<dbReference type="CDD" id="cd08985">
    <property type="entry name" value="GH43_CtGH43-like"/>
    <property type="match status" value="1"/>
</dbReference>
<feature type="coiled-coil region" evidence="4">
    <location>
        <begin position="1377"/>
        <end position="1452"/>
    </location>
</feature>
<dbReference type="PROSITE" id="PS51194">
    <property type="entry name" value="HELICASE_CTER"/>
    <property type="match status" value="1"/>
</dbReference>
<dbReference type="OrthoDB" id="506981at2759"/>
<dbReference type="InterPro" id="IPR000330">
    <property type="entry name" value="SNF2_N"/>
</dbReference>
<dbReference type="InterPro" id="IPR049730">
    <property type="entry name" value="SNF2/RAD54-like_C"/>
</dbReference>
<dbReference type="PRINTS" id="PR00081">
    <property type="entry name" value="GDHRDH"/>
</dbReference>
<evidence type="ECO:0000313" key="7">
    <source>
        <dbReference type="EMBL" id="PRW56464.1"/>
    </source>
</evidence>
<feature type="region of interest" description="Disordered" evidence="5">
    <location>
        <begin position="1755"/>
        <end position="2046"/>
    </location>
</feature>
<dbReference type="PANTHER" id="PTHR45626:SF38">
    <property type="entry name" value="DEAD-BOX PROTEIN"/>
    <property type="match status" value="1"/>
</dbReference>
<comment type="caution">
    <text evidence="7">The sequence shown here is derived from an EMBL/GenBank/DDBJ whole genome shotgun (WGS) entry which is preliminary data.</text>
</comment>
<feature type="compositionally biased region" description="Basic and acidic residues" evidence="5">
    <location>
        <begin position="93"/>
        <end position="106"/>
    </location>
</feature>
<dbReference type="STRING" id="3076.A0A2P6TQX4"/>
<keyword evidence="1" id="KW-0547">Nucleotide-binding</keyword>
<dbReference type="PANTHER" id="PTHR45626">
    <property type="entry name" value="TRANSCRIPTION TERMINATION FACTOR 2-RELATED"/>
    <property type="match status" value="1"/>
</dbReference>
<feature type="region of interest" description="Disordered" evidence="5">
    <location>
        <begin position="1054"/>
        <end position="1081"/>
    </location>
</feature>
<dbReference type="Gene3D" id="2.115.10.20">
    <property type="entry name" value="Glycosyl hydrolase domain, family 43"/>
    <property type="match status" value="1"/>
</dbReference>